<organism evidence="1 2">
    <name type="scientific">Pseudomonas cerasi</name>
    <dbReference type="NCBI Taxonomy" id="1583341"/>
    <lineage>
        <taxon>Bacteria</taxon>
        <taxon>Pseudomonadati</taxon>
        <taxon>Pseudomonadota</taxon>
        <taxon>Gammaproteobacteria</taxon>
        <taxon>Pseudomonadales</taxon>
        <taxon>Pseudomonadaceae</taxon>
        <taxon>Pseudomonas</taxon>
    </lineage>
</organism>
<keyword evidence="2" id="KW-1185">Reference proteome</keyword>
<dbReference type="Proteomes" id="UP000239025">
    <property type="component" value="Chromosome 1"/>
</dbReference>
<sequence>MSTRGEWAHSFHAHDCDSNTVIVFVTIDMEKSPVFNNQEILGRI</sequence>
<dbReference type="AlphaFoldDB" id="A0A2K4UT79"/>
<accession>A0A2K4UT79</accession>
<reference evidence="2" key="1">
    <citation type="submission" date="2017-11" db="EMBL/GenBank/DDBJ databases">
        <authorList>
            <person name="Blom J."/>
        </authorList>
    </citation>
    <scope>NUCLEOTIDE SEQUENCE [LARGE SCALE GENOMIC DNA]</scope>
</reference>
<dbReference type="EMBL" id="LT963395">
    <property type="protein sequence ID" value="SOS14617.1"/>
    <property type="molecule type" value="Genomic_DNA"/>
</dbReference>
<evidence type="ECO:0000313" key="2">
    <source>
        <dbReference type="Proteomes" id="UP000239025"/>
    </source>
</evidence>
<name>A0A2K4UT79_9PSED</name>
<protein>
    <submittedName>
        <fullName evidence="1">Uncharacterized protein</fullName>
    </submittedName>
</protein>
<gene>
    <name evidence="1" type="ORF">PL963_00358</name>
</gene>
<proteinExistence type="predicted"/>
<evidence type="ECO:0000313" key="1">
    <source>
        <dbReference type="EMBL" id="SOS14617.1"/>
    </source>
</evidence>